<evidence type="ECO:0000313" key="2">
    <source>
        <dbReference type="EMBL" id="KAH3681133.1"/>
    </source>
</evidence>
<accession>A0A9P8PZ30</accession>
<sequence>MFTSVPQMTCFGFRSSSSSPSPPSPPSISEEGIPLLPCPAGVEAPEEGLNNRRRGPKSEELISPRFARPSWFFLLLALSDLSSDPKSDPLWFGSDPNCDEE</sequence>
<protein>
    <submittedName>
        <fullName evidence="2">Uncharacterized protein</fullName>
    </submittedName>
</protein>
<dbReference type="Proteomes" id="UP000774326">
    <property type="component" value="Unassembled WGS sequence"/>
</dbReference>
<feature type="region of interest" description="Disordered" evidence="1">
    <location>
        <begin position="81"/>
        <end position="101"/>
    </location>
</feature>
<comment type="caution">
    <text evidence="2">The sequence shown here is derived from an EMBL/GenBank/DDBJ whole genome shotgun (WGS) entry which is preliminary data.</text>
</comment>
<dbReference type="EMBL" id="JAEUBG010004581">
    <property type="protein sequence ID" value="KAH3681133.1"/>
    <property type="molecule type" value="Genomic_DNA"/>
</dbReference>
<dbReference type="AlphaFoldDB" id="A0A9P8PZ30"/>
<organism evidence="2 3">
    <name type="scientific">Wickerhamomyces pijperi</name>
    <name type="common">Yeast</name>
    <name type="synonym">Pichia pijperi</name>
    <dbReference type="NCBI Taxonomy" id="599730"/>
    <lineage>
        <taxon>Eukaryota</taxon>
        <taxon>Fungi</taxon>
        <taxon>Dikarya</taxon>
        <taxon>Ascomycota</taxon>
        <taxon>Saccharomycotina</taxon>
        <taxon>Saccharomycetes</taxon>
        <taxon>Phaffomycetales</taxon>
        <taxon>Wickerhamomycetaceae</taxon>
        <taxon>Wickerhamomyces</taxon>
    </lineage>
</organism>
<gene>
    <name evidence="2" type="ORF">WICPIJ_007908</name>
</gene>
<name>A0A9P8PZ30_WICPI</name>
<feature type="compositionally biased region" description="Low complexity" evidence="1">
    <location>
        <begin position="81"/>
        <end position="90"/>
    </location>
</feature>
<reference evidence="2" key="2">
    <citation type="submission" date="2021-01" db="EMBL/GenBank/DDBJ databases">
        <authorList>
            <person name="Schikora-Tamarit M.A."/>
        </authorList>
    </citation>
    <scope>NUCLEOTIDE SEQUENCE</scope>
    <source>
        <strain evidence="2">CBS2887</strain>
    </source>
</reference>
<evidence type="ECO:0000313" key="3">
    <source>
        <dbReference type="Proteomes" id="UP000774326"/>
    </source>
</evidence>
<feature type="region of interest" description="Disordered" evidence="1">
    <location>
        <begin position="1"/>
        <end position="61"/>
    </location>
</feature>
<evidence type="ECO:0000256" key="1">
    <source>
        <dbReference type="SAM" id="MobiDB-lite"/>
    </source>
</evidence>
<proteinExistence type="predicted"/>
<keyword evidence="3" id="KW-1185">Reference proteome</keyword>
<reference evidence="2" key="1">
    <citation type="journal article" date="2021" name="Open Biol.">
        <title>Shared evolutionary footprints suggest mitochondrial oxidative damage underlies multiple complex I losses in fungi.</title>
        <authorList>
            <person name="Schikora-Tamarit M.A."/>
            <person name="Marcet-Houben M."/>
            <person name="Nosek J."/>
            <person name="Gabaldon T."/>
        </authorList>
    </citation>
    <scope>NUCLEOTIDE SEQUENCE</scope>
    <source>
        <strain evidence="2">CBS2887</strain>
    </source>
</reference>